<gene>
    <name evidence="1" type="ORF">GAN91_30430</name>
</gene>
<comment type="caution">
    <text evidence="1">The sequence shown here is derived from an EMBL/GenBank/DDBJ whole genome shotgun (WGS) entry which is preliminary data.</text>
</comment>
<accession>A0A6I0S2S5</accession>
<protein>
    <submittedName>
        <fullName evidence="1">Uncharacterized protein</fullName>
    </submittedName>
</protein>
<dbReference type="AlphaFoldDB" id="A0A6I0S2S5"/>
<reference evidence="1 2" key="1">
    <citation type="journal article" date="2019" name="Nat. Med.">
        <title>A library of human gut bacterial isolates paired with longitudinal multiomics data enables mechanistic microbiome research.</title>
        <authorList>
            <person name="Poyet M."/>
            <person name="Groussin M."/>
            <person name="Gibbons S.M."/>
            <person name="Avila-Pacheco J."/>
            <person name="Jiang X."/>
            <person name="Kearney S.M."/>
            <person name="Perrotta A.R."/>
            <person name="Berdy B."/>
            <person name="Zhao S."/>
            <person name="Lieberman T.D."/>
            <person name="Swanson P.K."/>
            <person name="Smith M."/>
            <person name="Roesemann S."/>
            <person name="Alexander J.E."/>
            <person name="Rich S.A."/>
            <person name="Livny J."/>
            <person name="Vlamakis H."/>
            <person name="Clish C."/>
            <person name="Bullock K."/>
            <person name="Deik A."/>
            <person name="Scott J."/>
            <person name="Pierce K.A."/>
            <person name="Xavier R.J."/>
            <person name="Alm E.J."/>
        </authorList>
    </citation>
    <scope>NUCLEOTIDE SEQUENCE [LARGE SCALE GENOMIC DNA]</scope>
    <source>
        <strain evidence="1 2">BIOML-A162</strain>
    </source>
</reference>
<sequence length="59" mass="6475">MQRKVIGVNFELGIHLKGGLNQDVKKPTLRRFFTLQPELVALAGVRELLSNSSILLASG</sequence>
<proteinExistence type="predicted"/>
<evidence type="ECO:0000313" key="1">
    <source>
        <dbReference type="EMBL" id="KAB4456276.1"/>
    </source>
</evidence>
<name>A0A6I0S2S5_BACT4</name>
<dbReference type="Proteomes" id="UP000436858">
    <property type="component" value="Unassembled WGS sequence"/>
</dbReference>
<organism evidence="1 2">
    <name type="scientific">Bacteroides thetaiotaomicron</name>
    <dbReference type="NCBI Taxonomy" id="818"/>
    <lineage>
        <taxon>Bacteria</taxon>
        <taxon>Pseudomonadati</taxon>
        <taxon>Bacteroidota</taxon>
        <taxon>Bacteroidia</taxon>
        <taxon>Bacteroidales</taxon>
        <taxon>Bacteroidaceae</taxon>
        <taxon>Bacteroides</taxon>
    </lineage>
</organism>
<dbReference type="EMBL" id="WCRY01000256">
    <property type="protein sequence ID" value="KAB4456276.1"/>
    <property type="molecule type" value="Genomic_DNA"/>
</dbReference>
<evidence type="ECO:0000313" key="2">
    <source>
        <dbReference type="Proteomes" id="UP000436858"/>
    </source>
</evidence>